<accession>A0A6J7EG33</accession>
<dbReference type="EMBL" id="CAFBLR010000165">
    <property type="protein sequence ID" value="CAB4882282.1"/>
    <property type="molecule type" value="Genomic_DNA"/>
</dbReference>
<gene>
    <name evidence="1" type="ORF">UFOPK3417_01484</name>
</gene>
<name>A0A6J7EG33_9ZZZZ</name>
<organism evidence="1">
    <name type="scientific">freshwater metagenome</name>
    <dbReference type="NCBI Taxonomy" id="449393"/>
    <lineage>
        <taxon>unclassified sequences</taxon>
        <taxon>metagenomes</taxon>
        <taxon>ecological metagenomes</taxon>
    </lineage>
</organism>
<dbReference type="AlphaFoldDB" id="A0A6J7EG33"/>
<dbReference type="InterPro" id="IPR036188">
    <property type="entry name" value="FAD/NAD-bd_sf"/>
</dbReference>
<proteinExistence type="predicted"/>
<reference evidence="1" key="1">
    <citation type="submission" date="2020-05" db="EMBL/GenBank/DDBJ databases">
        <authorList>
            <person name="Chiriac C."/>
            <person name="Salcher M."/>
            <person name="Ghai R."/>
            <person name="Kavagutti S V."/>
        </authorList>
    </citation>
    <scope>NUCLEOTIDE SEQUENCE</scope>
</reference>
<sequence length="34" mass="3542">MPYVGGVGTYRQKCDEVAAAGYEGFTLGKESVSA</sequence>
<protein>
    <submittedName>
        <fullName evidence="1">Unannotated protein</fullName>
    </submittedName>
</protein>
<evidence type="ECO:0000313" key="1">
    <source>
        <dbReference type="EMBL" id="CAB4882282.1"/>
    </source>
</evidence>
<dbReference type="Gene3D" id="3.50.50.60">
    <property type="entry name" value="FAD/NAD(P)-binding domain"/>
    <property type="match status" value="1"/>
</dbReference>